<dbReference type="PROSITE" id="PS50977">
    <property type="entry name" value="HTH_TETR_2"/>
    <property type="match status" value="1"/>
</dbReference>
<dbReference type="GO" id="GO:0003677">
    <property type="term" value="F:DNA binding"/>
    <property type="evidence" value="ECO:0007669"/>
    <property type="project" value="UniProtKB-UniRule"/>
</dbReference>
<dbReference type="PRINTS" id="PR00455">
    <property type="entry name" value="HTHTETR"/>
</dbReference>
<dbReference type="InterPro" id="IPR049149">
    <property type="entry name" value="TetR/AcrR_C"/>
</dbReference>
<gene>
    <name evidence="4" type="ORF">HMPREF9708_00344</name>
</gene>
<dbReference type="Pfam" id="PF21303">
    <property type="entry name" value="TetR_C_39"/>
    <property type="match status" value="1"/>
</dbReference>
<dbReference type="EMBL" id="AGEG01000002">
    <property type="protein sequence ID" value="EHR38260.1"/>
    <property type="molecule type" value="Genomic_DNA"/>
</dbReference>
<dbReference type="SUPFAM" id="SSF46689">
    <property type="entry name" value="Homeodomain-like"/>
    <property type="match status" value="1"/>
</dbReference>
<dbReference type="PROSITE" id="PS01081">
    <property type="entry name" value="HTH_TETR_1"/>
    <property type="match status" value="1"/>
</dbReference>
<accession>H3NHK5</accession>
<feature type="DNA-binding region" description="H-T-H motif" evidence="2">
    <location>
        <begin position="37"/>
        <end position="56"/>
    </location>
</feature>
<dbReference type="PANTHER" id="PTHR43479">
    <property type="entry name" value="ACREF/ENVCD OPERON REPRESSOR-RELATED"/>
    <property type="match status" value="1"/>
</dbReference>
<dbReference type="STRING" id="883113.HMPREF9708_00344"/>
<dbReference type="PATRIC" id="fig|883113.3.peg.349"/>
<proteinExistence type="predicted"/>
<dbReference type="InterPro" id="IPR001647">
    <property type="entry name" value="HTH_TetR"/>
</dbReference>
<evidence type="ECO:0000259" key="3">
    <source>
        <dbReference type="PROSITE" id="PS50977"/>
    </source>
</evidence>
<keyword evidence="5" id="KW-1185">Reference proteome</keyword>
<name>H3NHK5_9LACT</name>
<evidence type="ECO:0000313" key="4">
    <source>
        <dbReference type="EMBL" id="EHR38260.1"/>
    </source>
</evidence>
<evidence type="ECO:0000256" key="1">
    <source>
        <dbReference type="ARBA" id="ARBA00023125"/>
    </source>
</evidence>
<reference evidence="4 5" key="1">
    <citation type="submission" date="2012-01" db="EMBL/GenBank/DDBJ databases">
        <title>The Genome Sequence of Facklamia languida CCUG 37842.</title>
        <authorList>
            <consortium name="The Broad Institute Genome Sequencing Platform"/>
            <person name="Earl A."/>
            <person name="Ward D."/>
            <person name="Feldgarden M."/>
            <person name="Gevers D."/>
            <person name="Huys G."/>
            <person name="Young S.K."/>
            <person name="Zeng Q."/>
            <person name="Gargeya S."/>
            <person name="Fitzgerald M."/>
            <person name="Haas B."/>
            <person name="Abouelleil A."/>
            <person name="Alvarado L."/>
            <person name="Arachchi H.M."/>
            <person name="Berlin A."/>
            <person name="Chapman S.B."/>
            <person name="Gearin G."/>
            <person name="Goldberg J."/>
            <person name="Griggs A."/>
            <person name="Gujja S."/>
            <person name="Hansen M."/>
            <person name="Heiman D."/>
            <person name="Howarth C."/>
            <person name="Larimer J."/>
            <person name="Lui A."/>
            <person name="MacDonald P.J.P."/>
            <person name="McCowen C."/>
            <person name="Montmayeur A."/>
            <person name="Murphy C."/>
            <person name="Neiman D."/>
            <person name="Pearson M."/>
            <person name="Priest M."/>
            <person name="Roberts A."/>
            <person name="Saif S."/>
            <person name="Shea T."/>
            <person name="Sisk P."/>
            <person name="Stolte C."/>
            <person name="Sykes S."/>
            <person name="Wortman J."/>
            <person name="Nusbaum C."/>
            <person name="Birren B."/>
        </authorList>
    </citation>
    <scope>NUCLEOTIDE SEQUENCE [LARGE SCALE GENOMIC DNA]</scope>
    <source>
        <strain evidence="4 5">CCUG 37842</strain>
    </source>
</reference>
<dbReference type="Gene3D" id="1.10.357.10">
    <property type="entry name" value="Tetracycline Repressor, domain 2"/>
    <property type="match status" value="1"/>
</dbReference>
<dbReference type="eggNOG" id="COG1309">
    <property type="taxonomic scope" value="Bacteria"/>
</dbReference>
<dbReference type="AlphaFoldDB" id="H3NHK5"/>
<evidence type="ECO:0000313" key="5">
    <source>
        <dbReference type="Proteomes" id="UP000006190"/>
    </source>
</evidence>
<dbReference type="InterPro" id="IPR023772">
    <property type="entry name" value="DNA-bd_HTH_TetR-type_CS"/>
</dbReference>
<comment type="caution">
    <text evidence="4">The sequence shown here is derived from an EMBL/GenBank/DDBJ whole genome shotgun (WGS) entry which is preliminary data.</text>
</comment>
<dbReference type="PANTHER" id="PTHR43479:SF11">
    <property type="entry name" value="ACREF_ENVCD OPERON REPRESSOR-RELATED"/>
    <property type="match status" value="1"/>
</dbReference>
<evidence type="ECO:0000256" key="2">
    <source>
        <dbReference type="PROSITE-ProRule" id="PRU00335"/>
    </source>
</evidence>
<dbReference type="Pfam" id="PF00440">
    <property type="entry name" value="TetR_N"/>
    <property type="match status" value="1"/>
</dbReference>
<organism evidence="4 5">
    <name type="scientific">Facklamia languida CCUG 37842</name>
    <dbReference type="NCBI Taxonomy" id="883113"/>
    <lineage>
        <taxon>Bacteria</taxon>
        <taxon>Bacillati</taxon>
        <taxon>Bacillota</taxon>
        <taxon>Bacilli</taxon>
        <taxon>Lactobacillales</taxon>
        <taxon>Aerococcaceae</taxon>
        <taxon>Facklamia</taxon>
    </lineage>
</organism>
<dbReference type="HOGENOM" id="CLU_069356_29_2_9"/>
<sequence length="211" mass="24398">MTMAAKKRERKAYEARQNEIIKQARKQFITLGYEATSINSLIKNLGIAKGTFYHYFKSKEELLDAVVDQVNGEIIEQVAQVTTSNLPPLTKLLLAFKAMNVQDHDLLIDHLHKKENALLHQKTMNVLLQEVVPYFSQIIEEGNQAHRFACRYPKESVYILLTTSMYLLDEGMIEFTNEEKQGIYQALILYLSKMLEIDEHELMVAMEQAEE</sequence>
<dbReference type="InterPro" id="IPR050624">
    <property type="entry name" value="HTH-type_Tx_Regulator"/>
</dbReference>
<keyword evidence="1 2" id="KW-0238">DNA-binding</keyword>
<dbReference type="InterPro" id="IPR009057">
    <property type="entry name" value="Homeodomain-like_sf"/>
</dbReference>
<protein>
    <recommendedName>
        <fullName evidence="3">HTH tetR-type domain-containing protein</fullName>
    </recommendedName>
</protein>
<dbReference type="Proteomes" id="UP000006190">
    <property type="component" value="Unassembled WGS sequence"/>
</dbReference>
<feature type="domain" description="HTH tetR-type" evidence="3">
    <location>
        <begin position="14"/>
        <end position="74"/>
    </location>
</feature>